<feature type="chain" id="PRO_5015142319" evidence="6">
    <location>
        <begin position="23"/>
        <end position="481"/>
    </location>
</feature>
<dbReference type="Pfam" id="PF07980">
    <property type="entry name" value="SusD_RagB"/>
    <property type="match status" value="1"/>
</dbReference>
<dbReference type="Proteomes" id="UP000241964">
    <property type="component" value="Unassembled WGS sequence"/>
</dbReference>
<protein>
    <submittedName>
        <fullName evidence="9">RagB/SusD domain-containing protein</fullName>
    </submittedName>
</protein>
<evidence type="ECO:0000313" key="10">
    <source>
        <dbReference type="Proteomes" id="UP000241964"/>
    </source>
</evidence>
<feature type="domain" description="SusD-like N-terminal" evidence="8">
    <location>
        <begin position="25"/>
        <end position="232"/>
    </location>
</feature>
<evidence type="ECO:0000259" key="8">
    <source>
        <dbReference type="Pfam" id="PF14322"/>
    </source>
</evidence>
<evidence type="ECO:0000256" key="6">
    <source>
        <dbReference type="SAM" id="SignalP"/>
    </source>
</evidence>
<evidence type="ECO:0000256" key="3">
    <source>
        <dbReference type="ARBA" id="ARBA00022729"/>
    </source>
</evidence>
<feature type="signal peptide" evidence="6">
    <location>
        <begin position="1"/>
        <end position="22"/>
    </location>
</feature>
<dbReference type="SUPFAM" id="SSF48452">
    <property type="entry name" value="TPR-like"/>
    <property type="match status" value="1"/>
</dbReference>
<comment type="subcellular location">
    <subcellularLocation>
        <location evidence="1">Cell outer membrane</location>
    </subcellularLocation>
</comment>
<dbReference type="InterPro" id="IPR012944">
    <property type="entry name" value="SusD_RagB_dom"/>
</dbReference>
<dbReference type="Gene3D" id="2.20.20.130">
    <property type="match status" value="1"/>
</dbReference>
<dbReference type="CDD" id="cd08977">
    <property type="entry name" value="SusD"/>
    <property type="match status" value="1"/>
</dbReference>
<reference evidence="9 10" key="1">
    <citation type="submission" date="2018-03" db="EMBL/GenBank/DDBJ databases">
        <title>Genomic Encyclopedia of Archaeal and Bacterial Type Strains, Phase II (KMG-II): from individual species to whole genera.</title>
        <authorList>
            <person name="Goeker M."/>
        </authorList>
    </citation>
    <scope>NUCLEOTIDE SEQUENCE [LARGE SCALE GENOMIC DNA]</scope>
    <source>
        <strain evidence="9 10">DSM 29057</strain>
    </source>
</reference>
<dbReference type="Gene3D" id="1.25.40.900">
    <property type="match status" value="1"/>
</dbReference>
<gene>
    <name evidence="9" type="ORF">CLV60_10134</name>
</gene>
<dbReference type="OrthoDB" id="621570at2"/>
<keyword evidence="5" id="KW-0998">Cell outer membrane</keyword>
<sequence>MKINNKYTALALAMLMTATSCSDSFLDESPTTAISVEHAIKTDGDMMEATAGMYRVLQGYYLFGRNATVFGDMLADNVYLSSSNSNRLIPHNNFTFVAGNAETRMLWQQAYYAILQANRIIGSEIAENDNVKYLKGEAYAVRALCYLNLVNWFATPHTVNPSAPGVPVVTVSTDIAGPLALPARNTVAEVYAQILSDLQTAFAMMPAATPTIHINNTNFFSKYAVKALEARAQLYKGDYQKAKDAALEVVQNGGYTLSATKAVFTAYWAATTPRTDKLETLFELNNSAIANNGVEGMDWMYAKGGLGELLVTDDTYAIYSPTDMRRELILDGTRGNNQVYYVNKYQNTANTDRDEIKMLRYAEVILTLAESYARLADNTNALQYLNMLAQNRDPEQKAYTLTGSELINAVLLERRKELAFEGLRFFDLTRTNASYTRQNMGAKAAAIYPTVTTTDFRRLQPIPELEIAANPNVSQNPGYSN</sequence>
<organism evidence="9 10">
    <name type="scientific">Dyadobacter jiangsuensis</name>
    <dbReference type="NCBI Taxonomy" id="1591085"/>
    <lineage>
        <taxon>Bacteria</taxon>
        <taxon>Pseudomonadati</taxon>
        <taxon>Bacteroidota</taxon>
        <taxon>Cytophagia</taxon>
        <taxon>Cytophagales</taxon>
        <taxon>Spirosomataceae</taxon>
        <taxon>Dyadobacter</taxon>
    </lineage>
</organism>
<dbReference type="Pfam" id="PF14322">
    <property type="entry name" value="SusD-like_3"/>
    <property type="match status" value="1"/>
</dbReference>
<comment type="similarity">
    <text evidence="2">Belongs to the SusD family.</text>
</comment>
<dbReference type="InterPro" id="IPR033985">
    <property type="entry name" value="SusD-like_N"/>
</dbReference>
<dbReference type="InterPro" id="IPR011990">
    <property type="entry name" value="TPR-like_helical_dom_sf"/>
</dbReference>
<evidence type="ECO:0000256" key="5">
    <source>
        <dbReference type="ARBA" id="ARBA00023237"/>
    </source>
</evidence>
<comment type="caution">
    <text evidence="9">The sequence shown here is derived from an EMBL/GenBank/DDBJ whole genome shotgun (WGS) entry which is preliminary data.</text>
</comment>
<evidence type="ECO:0000256" key="1">
    <source>
        <dbReference type="ARBA" id="ARBA00004442"/>
    </source>
</evidence>
<keyword evidence="10" id="KW-1185">Reference proteome</keyword>
<keyword evidence="3 6" id="KW-0732">Signal</keyword>
<evidence type="ECO:0000259" key="7">
    <source>
        <dbReference type="Pfam" id="PF07980"/>
    </source>
</evidence>
<dbReference type="PROSITE" id="PS51257">
    <property type="entry name" value="PROKAR_LIPOPROTEIN"/>
    <property type="match status" value="1"/>
</dbReference>
<accession>A0A2P8GI75</accession>
<name>A0A2P8GI75_9BACT</name>
<feature type="domain" description="RagB/SusD" evidence="7">
    <location>
        <begin position="334"/>
        <end position="479"/>
    </location>
</feature>
<evidence type="ECO:0000256" key="4">
    <source>
        <dbReference type="ARBA" id="ARBA00023136"/>
    </source>
</evidence>
<dbReference type="GO" id="GO:0009279">
    <property type="term" value="C:cell outer membrane"/>
    <property type="evidence" value="ECO:0007669"/>
    <property type="project" value="UniProtKB-SubCell"/>
</dbReference>
<evidence type="ECO:0000313" key="9">
    <source>
        <dbReference type="EMBL" id="PSL33665.1"/>
    </source>
</evidence>
<keyword evidence="4" id="KW-0472">Membrane</keyword>
<dbReference type="Gene3D" id="1.25.40.390">
    <property type="match status" value="1"/>
</dbReference>
<dbReference type="AlphaFoldDB" id="A0A2P8GI75"/>
<evidence type="ECO:0000256" key="2">
    <source>
        <dbReference type="ARBA" id="ARBA00006275"/>
    </source>
</evidence>
<proteinExistence type="inferred from homology"/>
<dbReference type="RefSeq" id="WP_106593375.1">
    <property type="nucleotide sequence ID" value="NZ_PYAS01000001.1"/>
</dbReference>
<dbReference type="EMBL" id="PYAS01000001">
    <property type="protein sequence ID" value="PSL33665.1"/>
    <property type="molecule type" value="Genomic_DNA"/>
</dbReference>